<dbReference type="PANTHER" id="PTHR36194:SF1">
    <property type="entry name" value="S-LAYER-LIKE PROTEIN"/>
    <property type="match status" value="1"/>
</dbReference>
<evidence type="ECO:0000259" key="2">
    <source>
        <dbReference type="Pfam" id="PF14326"/>
    </source>
</evidence>
<dbReference type="PATRIC" id="fig|1330330.3.peg.786"/>
<dbReference type="PANTHER" id="PTHR36194">
    <property type="entry name" value="S-LAYER-LIKE PROTEIN"/>
    <property type="match status" value="1"/>
</dbReference>
<feature type="domain" description="PEGA" evidence="1">
    <location>
        <begin position="399"/>
        <end position="453"/>
    </location>
</feature>
<accession>A0A0G2ZHG3</accession>
<feature type="domain" description="PEGA" evidence="1">
    <location>
        <begin position="251"/>
        <end position="309"/>
    </location>
</feature>
<dbReference type="Proteomes" id="UP000035159">
    <property type="component" value="Chromosome"/>
</dbReference>
<feature type="domain" description="PEGA" evidence="1">
    <location>
        <begin position="179"/>
        <end position="245"/>
    </location>
</feature>
<organism evidence="3 4">
    <name type="scientific">Kosmotoga pacifica</name>
    <dbReference type="NCBI Taxonomy" id="1330330"/>
    <lineage>
        <taxon>Bacteria</taxon>
        <taxon>Thermotogati</taxon>
        <taxon>Thermotogota</taxon>
        <taxon>Thermotogae</taxon>
        <taxon>Kosmotogales</taxon>
        <taxon>Kosmotogaceae</taxon>
        <taxon>Kosmotoga</taxon>
    </lineage>
</organism>
<evidence type="ECO:0000313" key="4">
    <source>
        <dbReference type="Proteomes" id="UP000035159"/>
    </source>
</evidence>
<gene>
    <name evidence="3" type="ORF">IX53_03920</name>
</gene>
<dbReference type="AlphaFoldDB" id="A0A0G2ZHG3"/>
<evidence type="ECO:0000259" key="1">
    <source>
        <dbReference type="Pfam" id="PF08308"/>
    </source>
</evidence>
<evidence type="ECO:0008006" key="5">
    <source>
        <dbReference type="Google" id="ProtNLM"/>
    </source>
</evidence>
<proteinExistence type="predicted"/>
<feature type="domain" description="PEGA" evidence="1">
    <location>
        <begin position="318"/>
        <end position="364"/>
    </location>
</feature>
<dbReference type="Pfam" id="PF14326">
    <property type="entry name" value="DUF4384"/>
    <property type="match status" value="1"/>
</dbReference>
<protein>
    <recommendedName>
        <fullName evidence="5">S-layer protein</fullName>
    </recommendedName>
</protein>
<dbReference type="InterPro" id="IPR025493">
    <property type="entry name" value="DUF4384"/>
</dbReference>
<sequence>MFVLITIISLGAVGYDLNKVIIVPTPQEFKVSIWLDRDPGSLYKSGEEVKVFFKTNADAYVAIYDIMPDGRVQLIFPNKYDTNNFVKANKEYTLPTESTKLNYRLLVSGESGMEIFQIVASKQQLPFLKSVTKNFSKEAFPYFEDLAENFIEKLVKPFVEKNEYAVAQTFFYVNARPTMGTLAVNTTPSGARIYIDGSYYGTSPLRVSLAGGTHLVSLYKPGYILLTKLVNIRAGATAYLNVALSAVEQFTLNIDSDPSGAGVYIDGTFKGYTPLTIKLPAGVHKLEVEKKDYERYSETLNITGQTNKFVKLRFLGYLLTITSDPSNAEVYINGDYVGRTPLKVKVSKGVHRIEIKKEGYQDYSILKNITGSGSIAIKLVKVQPREGIVYLNYTQDRVNIYVDGVFYGVSPSVLKLEAGTHYITATKEGYEAQEYRLIINAGSEYYLNIILRPKLKPVILEITTDPPDARVFINGNEIGRSPVTIDLDPGYYEVLIVKEGYHFVYLVRYFDEGKHTLSFNLLAIEE</sequence>
<reference evidence="3 4" key="1">
    <citation type="submission" date="2015-04" db="EMBL/GenBank/DDBJ databases">
        <title>Complete Genome Sequence of Kosmotoga pacifica SLHLJ1.</title>
        <authorList>
            <person name="Jiang L.J."/>
            <person name="Shao Z.Z."/>
            <person name="Jebbar M."/>
        </authorList>
    </citation>
    <scope>NUCLEOTIDE SEQUENCE [LARGE SCALE GENOMIC DNA]</scope>
    <source>
        <strain evidence="3 4">SLHLJ1</strain>
    </source>
</reference>
<evidence type="ECO:0000313" key="3">
    <source>
        <dbReference type="EMBL" id="AKI98243.1"/>
    </source>
</evidence>
<dbReference type="EMBL" id="CP011232">
    <property type="protein sequence ID" value="AKI98243.1"/>
    <property type="molecule type" value="Genomic_DNA"/>
</dbReference>
<dbReference type="Pfam" id="PF08308">
    <property type="entry name" value="PEGA"/>
    <property type="match status" value="5"/>
</dbReference>
<dbReference type="InterPro" id="IPR013229">
    <property type="entry name" value="PEGA"/>
</dbReference>
<name>A0A0G2ZHG3_9BACT</name>
<keyword evidence="4" id="KW-1185">Reference proteome</keyword>
<feature type="domain" description="DUF4384" evidence="2">
    <location>
        <begin position="43"/>
        <end position="123"/>
    </location>
</feature>
<dbReference type="STRING" id="1330330.IX53_03920"/>
<feature type="domain" description="PEGA" evidence="1">
    <location>
        <begin position="459"/>
        <end position="505"/>
    </location>
</feature>
<dbReference type="KEGG" id="kpf:IX53_03920"/>